<evidence type="ECO:0000313" key="1">
    <source>
        <dbReference type="EMBL" id="AQQ71276.1"/>
    </source>
</evidence>
<keyword evidence="2" id="KW-1185">Reference proteome</keyword>
<accession>A0A1Q2MEZ8</accession>
<dbReference type="OrthoDB" id="285132at2"/>
<dbReference type="AlphaFoldDB" id="A0A1Q2MEZ8"/>
<reference evidence="2" key="1">
    <citation type="submission" date="2017-02" db="EMBL/GenBank/DDBJ databases">
        <title>Comparative genomics and description of representatives of a novel lineage of planctomycetes thriving in anoxic sediments.</title>
        <authorList>
            <person name="Spring S."/>
            <person name="Bunk B."/>
            <person name="Sproer C."/>
        </authorList>
    </citation>
    <scope>NUCLEOTIDE SEQUENCE [LARGE SCALE GENOMIC DNA]</scope>
    <source>
        <strain evidence="2">SM-Chi-D1</strain>
    </source>
</reference>
<evidence type="ECO:0000313" key="2">
    <source>
        <dbReference type="Proteomes" id="UP000188181"/>
    </source>
</evidence>
<sequence>MLKNIFITCFTLILPLTCYCGTEEVFEFDGVTDYTFVKQDWADYNLEQNQDRITDNTWITRGDYAGIYNYFSEEHYQKLGPSPVNTRWAFEGLNGNPYGAVYASNWENLVFDTWENAHQSGAAYIVGLAAVMHIVDLDYYIDVKFTSWSYGTPPNGETGGGFSYIRASISDDEWICTEQPSMDANGDCIVDMEDFVVLSSPYDKKKIDMTEIYNFVSQWLMCNREPQSACLE</sequence>
<dbReference type="KEGG" id="pbas:SMSP2_01646"/>
<dbReference type="Proteomes" id="UP000188181">
    <property type="component" value="Chromosome"/>
</dbReference>
<dbReference type="RefSeq" id="WP_146683469.1">
    <property type="nucleotide sequence ID" value="NZ_CP019646.1"/>
</dbReference>
<name>A0A1Q2MEZ8_9BACT</name>
<gene>
    <name evidence="1" type="ORF">SMSP2_01646</name>
</gene>
<dbReference type="STRING" id="1851148.SMSP2_01646"/>
<protein>
    <submittedName>
        <fullName evidence="1">Uncharacterized protein</fullName>
    </submittedName>
</protein>
<dbReference type="EMBL" id="CP019646">
    <property type="protein sequence ID" value="AQQ71276.1"/>
    <property type="molecule type" value="Genomic_DNA"/>
</dbReference>
<proteinExistence type="predicted"/>
<organism evidence="1 2">
    <name type="scientific">Limihaloglobus sulfuriphilus</name>
    <dbReference type="NCBI Taxonomy" id="1851148"/>
    <lineage>
        <taxon>Bacteria</taxon>
        <taxon>Pseudomonadati</taxon>
        <taxon>Planctomycetota</taxon>
        <taxon>Phycisphaerae</taxon>
        <taxon>Sedimentisphaerales</taxon>
        <taxon>Sedimentisphaeraceae</taxon>
        <taxon>Limihaloglobus</taxon>
    </lineage>
</organism>